<dbReference type="PROSITE" id="PS51257">
    <property type="entry name" value="PROKAR_LIPOPROTEIN"/>
    <property type="match status" value="1"/>
</dbReference>
<evidence type="ECO:0000256" key="3">
    <source>
        <dbReference type="ARBA" id="ARBA00022473"/>
    </source>
</evidence>
<proteinExistence type="evidence at transcript level"/>
<keyword evidence="5 7" id="KW-0732">Signal</keyword>
<keyword evidence="3" id="KW-0217">Developmental protein</keyword>
<dbReference type="InterPro" id="IPR006761">
    <property type="entry name" value="Tsg"/>
</dbReference>
<accession>A0A023ES62</accession>
<feature type="chain" id="PRO_5001519147" evidence="7">
    <location>
        <begin position="28"/>
        <end position="434"/>
    </location>
</feature>
<feature type="domain" description="Tsg N-terminal" evidence="9">
    <location>
        <begin position="27"/>
        <end position="83"/>
    </location>
</feature>
<comment type="subcellular location">
    <subcellularLocation>
        <location evidence="1">Secreted</location>
    </subcellularLocation>
</comment>
<evidence type="ECO:0000259" key="9">
    <source>
        <dbReference type="Pfam" id="PF23782"/>
    </source>
</evidence>
<comment type="similarity">
    <text evidence="2">Belongs to the twisted gastrulation protein family.</text>
</comment>
<protein>
    <submittedName>
        <fullName evidence="10">Putative crossveinless</fullName>
    </submittedName>
</protein>
<evidence type="ECO:0000256" key="6">
    <source>
        <dbReference type="ARBA" id="ARBA00023180"/>
    </source>
</evidence>
<evidence type="ECO:0000256" key="7">
    <source>
        <dbReference type="SAM" id="SignalP"/>
    </source>
</evidence>
<dbReference type="VEuPathDB" id="VectorBase:AALF026364"/>
<reference evidence="10" key="1">
    <citation type="journal article" date="2014" name="PLoS Negl. Trop. Dis.">
        <title>Identification and characterization of seminal fluid proteins in the Asian tiger mosquito, Aedes albopictus.</title>
        <authorList>
            <person name="Boes K.E."/>
            <person name="Ribeiro J.M."/>
            <person name="Wong A."/>
            <person name="Harrington L.C."/>
            <person name="Wolfner M.F."/>
            <person name="Sirot L.K."/>
        </authorList>
    </citation>
    <scope>NUCLEOTIDE SEQUENCE</scope>
    <source>
        <tissue evidence="10">Reproductive organs</tissue>
    </source>
</reference>
<dbReference type="Pfam" id="PF23782">
    <property type="entry name" value="Tsg_N"/>
    <property type="match status" value="1"/>
</dbReference>
<dbReference type="VEuPathDB" id="VectorBase:AALC636_014521"/>
<name>A0A023ES62_AEDAL</name>
<dbReference type="InterPro" id="IPR057726">
    <property type="entry name" value="Tsg_C"/>
</dbReference>
<evidence type="ECO:0000313" key="10">
    <source>
        <dbReference type="EMBL" id="JAC12062.1"/>
    </source>
</evidence>
<keyword evidence="6" id="KW-0325">Glycoprotein</keyword>
<dbReference type="AlphaFoldDB" id="A0A023ES62"/>
<dbReference type="PANTHER" id="PTHR12312:SF16">
    <property type="entry name" value="TWISTED GASTRULATION PROTEIN HOMOLOG 1-A-RELATED"/>
    <property type="match status" value="1"/>
</dbReference>
<evidence type="ECO:0000256" key="5">
    <source>
        <dbReference type="ARBA" id="ARBA00022729"/>
    </source>
</evidence>
<evidence type="ECO:0000256" key="2">
    <source>
        <dbReference type="ARBA" id="ARBA00010047"/>
    </source>
</evidence>
<evidence type="ECO:0000259" key="8">
    <source>
        <dbReference type="Pfam" id="PF04668"/>
    </source>
</evidence>
<dbReference type="InterPro" id="IPR057635">
    <property type="entry name" value="Tsg_N"/>
</dbReference>
<feature type="non-terminal residue" evidence="10">
    <location>
        <position position="434"/>
    </location>
</feature>
<sequence>MLEGRKVLVVWLGAAVGLICLAQFAYSCNEMVCASIVSKCMLTQSCKCDMKNCSCCKECSECLSYLYTECCSCLEMCPKPNETTNELSKQSHVEELEGFPNLFNVLTSEEDPEERWRIYTFPIDLDAAMYGSNAETGMKYLMHSSDNDLKPRLDTPSKMTVNCTVAYMAQCMSWNKCKESCITMGATSYRWFHDGCCECVGQTCINYGINDSRCRECPENKDLDLDDIPNEGIVDAVVDARLADALAATVVEPSIAGGSHRDAALLALVPGHALGHVRNGTVDRHFGWGVQTGFQVVIARMHQVFHPGLGIRPVHRRIQIDRERVDPPALLWILLRGQHVEQIREAFQLFHVGLLAQLVGRFVRLRAHLQTATTLCVQIAQALGTLLTTGAVLHVALAALRQHALGHDTGADHLVARVGKLGQADQPYGRPTTP</sequence>
<dbReference type="EMBL" id="GAPW01001536">
    <property type="protein sequence ID" value="JAC12062.1"/>
    <property type="molecule type" value="mRNA"/>
</dbReference>
<organism evidence="10">
    <name type="scientific">Aedes albopictus</name>
    <name type="common">Asian tiger mosquito</name>
    <name type="synonym">Stegomyia albopicta</name>
    <dbReference type="NCBI Taxonomy" id="7160"/>
    <lineage>
        <taxon>Eukaryota</taxon>
        <taxon>Metazoa</taxon>
        <taxon>Ecdysozoa</taxon>
        <taxon>Arthropoda</taxon>
        <taxon>Hexapoda</taxon>
        <taxon>Insecta</taxon>
        <taxon>Pterygota</taxon>
        <taxon>Neoptera</taxon>
        <taxon>Endopterygota</taxon>
        <taxon>Diptera</taxon>
        <taxon>Nematocera</taxon>
        <taxon>Culicoidea</taxon>
        <taxon>Culicidae</taxon>
        <taxon>Culicinae</taxon>
        <taxon>Aedini</taxon>
        <taxon>Aedes</taxon>
        <taxon>Stegomyia</taxon>
    </lineage>
</organism>
<dbReference type="GO" id="GO:0005615">
    <property type="term" value="C:extracellular space"/>
    <property type="evidence" value="ECO:0007669"/>
    <property type="project" value="TreeGrafter"/>
</dbReference>
<dbReference type="GO" id="GO:0030510">
    <property type="term" value="P:regulation of BMP signaling pathway"/>
    <property type="evidence" value="ECO:0007669"/>
    <property type="project" value="TreeGrafter"/>
</dbReference>
<evidence type="ECO:0000256" key="4">
    <source>
        <dbReference type="ARBA" id="ARBA00022525"/>
    </source>
</evidence>
<dbReference type="Pfam" id="PF04668">
    <property type="entry name" value="Tsg"/>
    <property type="match status" value="1"/>
</dbReference>
<dbReference type="PANTHER" id="PTHR12312">
    <property type="entry name" value="TWISTED GASTRULATION PROTEIN HOMOLOG 1-A-RELATED"/>
    <property type="match status" value="1"/>
</dbReference>
<keyword evidence="4" id="KW-0964">Secreted</keyword>
<evidence type="ECO:0000256" key="1">
    <source>
        <dbReference type="ARBA" id="ARBA00004613"/>
    </source>
</evidence>
<feature type="domain" description="Tsg C-terminal" evidence="8">
    <location>
        <begin position="87"/>
        <end position="218"/>
    </location>
</feature>
<dbReference type="VEuPathDB" id="VectorBase:AALF014894"/>
<feature type="signal peptide" evidence="7">
    <location>
        <begin position="1"/>
        <end position="27"/>
    </location>
</feature>